<dbReference type="InterPro" id="IPR000477">
    <property type="entry name" value="RT_dom"/>
</dbReference>
<dbReference type="PANTHER" id="PTHR33064">
    <property type="entry name" value="POL PROTEIN"/>
    <property type="match status" value="1"/>
</dbReference>
<dbReference type="InterPro" id="IPR051320">
    <property type="entry name" value="Viral_Replic_Matur_Polypro"/>
</dbReference>
<dbReference type="Gene3D" id="3.10.10.10">
    <property type="entry name" value="HIV Type 1 Reverse Transcriptase, subunit A, domain 1"/>
    <property type="match status" value="1"/>
</dbReference>
<dbReference type="EMBL" id="LXQA010218793">
    <property type="protein sequence ID" value="MCI34964.1"/>
    <property type="molecule type" value="Genomic_DNA"/>
</dbReference>
<protein>
    <submittedName>
        <fullName evidence="2">Polyprotein-like</fullName>
    </submittedName>
</protein>
<dbReference type="InterPro" id="IPR043128">
    <property type="entry name" value="Rev_trsase/Diguanyl_cyclase"/>
</dbReference>
<dbReference type="Proteomes" id="UP000265520">
    <property type="component" value="Unassembled WGS sequence"/>
</dbReference>
<evidence type="ECO:0000313" key="3">
    <source>
        <dbReference type="Proteomes" id="UP000265520"/>
    </source>
</evidence>
<feature type="non-terminal residue" evidence="2">
    <location>
        <position position="133"/>
    </location>
</feature>
<dbReference type="SUPFAM" id="SSF56672">
    <property type="entry name" value="DNA/RNA polymerases"/>
    <property type="match status" value="1"/>
</dbReference>
<dbReference type="CDD" id="cd01647">
    <property type="entry name" value="RT_LTR"/>
    <property type="match status" value="1"/>
</dbReference>
<dbReference type="Pfam" id="PF00078">
    <property type="entry name" value="RVT_1"/>
    <property type="match status" value="1"/>
</dbReference>
<dbReference type="PANTHER" id="PTHR33064:SF37">
    <property type="entry name" value="RIBONUCLEASE H"/>
    <property type="match status" value="1"/>
</dbReference>
<feature type="domain" description="Reverse transcriptase" evidence="1">
    <location>
        <begin position="38"/>
        <end position="132"/>
    </location>
</feature>
<dbReference type="Gene3D" id="3.30.70.270">
    <property type="match status" value="1"/>
</dbReference>
<reference evidence="2 3" key="1">
    <citation type="journal article" date="2018" name="Front. Plant Sci.">
        <title>Red Clover (Trifolium pratense) and Zigzag Clover (T. medium) - A Picture of Genomic Similarities and Differences.</title>
        <authorList>
            <person name="Dluhosova J."/>
            <person name="Istvanek J."/>
            <person name="Nedelnik J."/>
            <person name="Repkova J."/>
        </authorList>
    </citation>
    <scope>NUCLEOTIDE SEQUENCE [LARGE SCALE GENOMIC DNA]</scope>
    <source>
        <strain evidence="3">cv. 10/8</strain>
        <tissue evidence="2">Leaf</tissue>
    </source>
</reference>
<proteinExistence type="predicted"/>
<accession>A0A392RG02</accession>
<name>A0A392RG02_9FABA</name>
<organism evidence="2 3">
    <name type="scientific">Trifolium medium</name>
    <dbReference type="NCBI Taxonomy" id="97028"/>
    <lineage>
        <taxon>Eukaryota</taxon>
        <taxon>Viridiplantae</taxon>
        <taxon>Streptophyta</taxon>
        <taxon>Embryophyta</taxon>
        <taxon>Tracheophyta</taxon>
        <taxon>Spermatophyta</taxon>
        <taxon>Magnoliopsida</taxon>
        <taxon>eudicotyledons</taxon>
        <taxon>Gunneridae</taxon>
        <taxon>Pentapetalae</taxon>
        <taxon>rosids</taxon>
        <taxon>fabids</taxon>
        <taxon>Fabales</taxon>
        <taxon>Fabaceae</taxon>
        <taxon>Papilionoideae</taxon>
        <taxon>50 kb inversion clade</taxon>
        <taxon>NPAAA clade</taxon>
        <taxon>Hologalegina</taxon>
        <taxon>IRL clade</taxon>
        <taxon>Trifolieae</taxon>
        <taxon>Trifolium</taxon>
    </lineage>
</organism>
<keyword evidence="3" id="KW-1185">Reference proteome</keyword>
<dbReference type="InterPro" id="IPR043502">
    <property type="entry name" value="DNA/RNA_pol_sf"/>
</dbReference>
<dbReference type="AlphaFoldDB" id="A0A392RG02"/>
<sequence>MSPSDYALAKEECDQLLKQGLIEPTRSEWACQAFYVEKRSEKVRGKKRLVIDYKPLNHFLRDDKFPIPKTATLNTFIKDAQIYSKFDMKSGFWQLGIDPRDRYKTAFCIPNAQYQWTVLPFGLKVAPSLFQNA</sequence>
<evidence type="ECO:0000259" key="1">
    <source>
        <dbReference type="Pfam" id="PF00078"/>
    </source>
</evidence>
<evidence type="ECO:0000313" key="2">
    <source>
        <dbReference type="EMBL" id="MCI34964.1"/>
    </source>
</evidence>
<comment type="caution">
    <text evidence="2">The sequence shown here is derived from an EMBL/GenBank/DDBJ whole genome shotgun (WGS) entry which is preliminary data.</text>
</comment>